<name>A0A3B0RXZ7_9ZZZZ</name>
<dbReference type="PROSITE" id="PS00073">
    <property type="entry name" value="ACYL_COA_DH_2"/>
    <property type="match status" value="1"/>
</dbReference>
<dbReference type="InterPro" id="IPR046373">
    <property type="entry name" value="Acyl-CoA_Oxase/DH_mid-dom_sf"/>
</dbReference>
<evidence type="ECO:0000313" key="9">
    <source>
        <dbReference type="EMBL" id="VAV93148.1"/>
    </source>
</evidence>
<dbReference type="PANTHER" id="PTHR43884:SF12">
    <property type="entry name" value="ISOVALERYL-COA DEHYDROGENASE, MITOCHONDRIAL-RELATED"/>
    <property type="match status" value="1"/>
</dbReference>
<dbReference type="InterPro" id="IPR009075">
    <property type="entry name" value="AcylCo_DH/oxidase_C"/>
</dbReference>
<feature type="domain" description="Acyl-CoA dehydrogenase/oxidase C-terminal" evidence="6">
    <location>
        <begin position="227"/>
        <end position="375"/>
    </location>
</feature>
<dbReference type="SUPFAM" id="SSF56645">
    <property type="entry name" value="Acyl-CoA dehydrogenase NM domain-like"/>
    <property type="match status" value="1"/>
</dbReference>
<feature type="domain" description="Acyl-CoA oxidase/dehydrogenase middle" evidence="7">
    <location>
        <begin position="120"/>
        <end position="215"/>
    </location>
</feature>
<proteinExistence type="inferred from homology"/>
<dbReference type="FunFam" id="2.40.110.10:FF:000009">
    <property type="entry name" value="Acyl-CoA dehydrogenase"/>
    <property type="match status" value="1"/>
</dbReference>
<evidence type="ECO:0000256" key="1">
    <source>
        <dbReference type="ARBA" id="ARBA00001974"/>
    </source>
</evidence>
<dbReference type="InterPro" id="IPR036250">
    <property type="entry name" value="AcylCo_DH-like_C"/>
</dbReference>
<dbReference type="GO" id="GO:0016937">
    <property type="term" value="F:short-chain fatty acyl-CoA dehydrogenase activity"/>
    <property type="evidence" value="ECO:0007669"/>
    <property type="project" value="UniProtKB-EC"/>
</dbReference>
<comment type="cofactor">
    <cofactor evidence="1">
        <name>FAD</name>
        <dbReference type="ChEBI" id="CHEBI:57692"/>
    </cofactor>
</comment>
<dbReference type="FunFam" id="1.10.540.10:FF:000002">
    <property type="entry name" value="Acyl-CoA dehydrogenase FadE19"/>
    <property type="match status" value="1"/>
</dbReference>
<evidence type="ECO:0000256" key="3">
    <source>
        <dbReference type="ARBA" id="ARBA00022630"/>
    </source>
</evidence>
<evidence type="ECO:0000259" key="7">
    <source>
        <dbReference type="Pfam" id="PF02770"/>
    </source>
</evidence>
<dbReference type="InterPro" id="IPR006091">
    <property type="entry name" value="Acyl-CoA_Oxase/DH_mid-dom"/>
</dbReference>
<dbReference type="InterPro" id="IPR006089">
    <property type="entry name" value="Acyl-CoA_DH_CS"/>
</dbReference>
<sequence length="378" mass="40661">MFLTEEQEMIRDMARDFAANELAPHAAEWDKTGALPIEVLHRMGALGLMGMTIPEQWGGAETDYVSYALALMEIAGGDGGVSTIMSVNNAPVCAAILADGTDGQKEKFLKPLAQGKMIGAFCLTEPQAGSDASMLKTRARKNNNGWIINGTKQFITSGKIGGAAIIFAVTEPDLGKKGISAFLVPTDLPGFTVANVEDKLGQKSSDTCTLVFEDMAVTEDMLLGPLNQGYRVALANLETGRIGIAAQSVGMAKAALDQATAYANERTSFGKPIIRHQAVGFRLADMATKLEAARLMVLNAASLKDRKIPCLTEACMAKLFASEVAEEVCSAAIQTLGGYGYLRDFPLERIYRDVRVCQIYEGTSDIQRMIINRAMIEQ</sequence>
<dbReference type="GO" id="GO:0050660">
    <property type="term" value="F:flavin adenine dinucleotide binding"/>
    <property type="evidence" value="ECO:0007669"/>
    <property type="project" value="InterPro"/>
</dbReference>
<gene>
    <name evidence="9" type="ORF">MNBD_ALPHA02-1251</name>
</gene>
<accession>A0A3B0RXZ7</accession>
<dbReference type="Pfam" id="PF00441">
    <property type="entry name" value="Acyl-CoA_dh_1"/>
    <property type="match status" value="1"/>
</dbReference>
<reference evidence="9" key="1">
    <citation type="submission" date="2018-06" db="EMBL/GenBank/DDBJ databases">
        <authorList>
            <person name="Zhirakovskaya E."/>
        </authorList>
    </citation>
    <scope>NUCLEOTIDE SEQUENCE</scope>
</reference>
<dbReference type="AlphaFoldDB" id="A0A3B0RXZ7"/>
<feature type="domain" description="Acyl-CoA dehydrogenase/oxidase N-terminal" evidence="8">
    <location>
        <begin position="4"/>
        <end position="116"/>
    </location>
</feature>
<dbReference type="PANTHER" id="PTHR43884">
    <property type="entry name" value="ACYL-COA DEHYDROGENASE"/>
    <property type="match status" value="1"/>
</dbReference>
<organism evidence="9">
    <name type="scientific">hydrothermal vent metagenome</name>
    <dbReference type="NCBI Taxonomy" id="652676"/>
    <lineage>
        <taxon>unclassified sequences</taxon>
        <taxon>metagenomes</taxon>
        <taxon>ecological metagenomes</taxon>
    </lineage>
</organism>
<evidence type="ECO:0000259" key="8">
    <source>
        <dbReference type="Pfam" id="PF02771"/>
    </source>
</evidence>
<keyword evidence="5 9" id="KW-0560">Oxidoreductase</keyword>
<dbReference type="Gene3D" id="1.10.540.10">
    <property type="entry name" value="Acyl-CoA dehydrogenase/oxidase, N-terminal domain"/>
    <property type="match status" value="1"/>
</dbReference>
<dbReference type="FunFam" id="1.20.140.10:FF:000004">
    <property type="entry name" value="Acyl-CoA dehydrogenase FadE25"/>
    <property type="match status" value="1"/>
</dbReference>
<dbReference type="InterPro" id="IPR013786">
    <property type="entry name" value="AcylCoA_DH/ox_N"/>
</dbReference>
<dbReference type="Gene3D" id="1.20.140.10">
    <property type="entry name" value="Butyryl-CoA Dehydrogenase, subunit A, domain 3"/>
    <property type="match status" value="1"/>
</dbReference>
<dbReference type="Gene3D" id="2.40.110.10">
    <property type="entry name" value="Butyryl-CoA Dehydrogenase, subunit A, domain 2"/>
    <property type="match status" value="1"/>
</dbReference>
<evidence type="ECO:0000259" key="6">
    <source>
        <dbReference type="Pfam" id="PF00441"/>
    </source>
</evidence>
<dbReference type="Pfam" id="PF02770">
    <property type="entry name" value="Acyl-CoA_dh_M"/>
    <property type="match status" value="1"/>
</dbReference>
<dbReference type="InterPro" id="IPR009100">
    <property type="entry name" value="AcylCoA_DH/oxidase_NM_dom_sf"/>
</dbReference>
<dbReference type="EMBL" id="UOED01000080">
    <property type="protein sequence ID" value="VAV93148.1"/>
    <property type="molecule type" value="Genomic_DNA"/>
</dbReference>
<evidence type="ECO:0000256" key="2">
    <source>
        <dbReference type="ARBA" id="ARBA00009347"/>
    </source>
</evidence>
<dbReference type="SUPFAM" id="SSF47203">
    <property type="entry name" value="Acyl-CoA dehydrogenase C-terminal domain-like"/>
    <property type="match status" value="1"/>
</dbReference>
<dbReference type="EC" id="1.3.8.1" evidence="9"/>
<dbReference type="InterPro" id="IPR037069">
    <property type="entry name" value="AcylCoA_DH/ox_N_sf"/>
</dbReference>
<keyword evidence="3" id="KW-0285">Flavoprotein</keyword>
<keyword evidence="4" id="KW-0274">FAD</keyword>
<dbReference type="Pfam" id="PF02771">
    <property type="entry name" value="Acyl-CoA_dh_N"/>
    <property type="match status" value="1"/>
</dbReference>
<evidence type="ECO:0000256" key="4">
    <source>
        <dbReference type="ARBA" id="ARBA00022827"/>
    </source>
</evidence>
<dbReference type="PIRSF" id="PIRSF016578">
    <property type="entry name" value="HsaA"/>
    <property type="match status" value="1"/>
</dbReference>
<evidence type="ECO:0000256" key="5">
    <source>
        <dbReference type="ARBA" id="ARBA00023002"/>
    </source>
</evidence>
<comment type="similarity">
    <text evidence="2">Belongs to the acyl-CoA dehydrogenase family.</text>
</comment>
<protein>
    <submittedName>
        <fullName evidence="9">Acyl-CoA dehydrogenase, short-chain specific</fullName>
        <ecNumber evidence="9">1.3.8.1</ecNumber>
    </submittedName>
</protein>